<dbReference type="SUPFAM" id="SSF54928">
    <property type="entry name" value="RNA-binding domain, RBD"/>
    <property type="match status" value="1"/>
</dbReference>
<sequence length="466" mass="53477">MGGRIRDLKNSTFNIKEFGERNKATYLYHDFEDLGDIGEVIIPPKRNVRGKRYEFVIFFNVKDVRVLATKLDDILLNDRKIFANIPRFHRKYLDLKKKKDVVGRGRLEDERKGFLKSGKEVGRRFFHNGRNLFRANKMAYAEAIKGQSYTMQEMFYSKGYFLVKATSMGTNLCLLEELVEGELATLVEDIKVWLGKWFKDVRKWKREDVDPERVTWIRCYGFPCQVWNVSVGILARKSVIEDDESEYSDSESESSHGGPIIDVKEEDFNAITIGKGVRIMVDDVTCHLDLGAKNVEAIDRDEANQFSHFVHLLVSPNKKVYSDNIICNEALNDEIQAQEEESERVKELGGLGLINPSYFACLNSKKVVTLNSLVNMMEILREEDNCFSGGSILCCESLIDSDVICCNNCLLKNIGYEVSRVVWDSITNLGISCKAKQEDYVKAIEKMEMRDKEGISTMEEKMKRLS</sequence>
<dbReference type="InterPro" id="IPR035979">
    <property type="entry name" value="RBD_domain_sf"/>
</dbReference>
<gene>
    <name evidence="1" type="ORF">KIW84_043245</name>
</gene>
<evidence type="ECO:0008006" key="3">
    <source>
        <dbReference type="Google" id="ProtNLM"/>
    </source>
</evidence>
<dbReference type="AlphaFoldDB" id="A0A9D4XEV2"/>
<keyword evidence="2" id="KW-1185">Reference proteome</keyword>
<name>A0A9D4XEV2_PEA</name>
<organism evidence="1 2">
    <name type="scientific">Pisum sativum</name>
    <name type="common">Garden pea</name>
    <name type="synonym">Lathyrus oleraceus</name>
    <dbReference type="NCBI Taxonomy" id="3888"/>
    <lineage>
        <taxon>Eukaryota</taxon>
        <taxon>Viridiplantae</taxon>
        <taxon>Streptophyta</taxon>
        <taxon>Embryophyta</taxon>
        <taxon>Tracheophyta</taxon>
        <taxon>Spermatophyta</taxon>
        <taxon>Magnoliopsida</taxon>
        <taxon>eudicotyledons</taxon>
        <taxon>Gunneridae</taxon>
        <taxon>Pentapetalae</taxon>
        <taxon>rosids</taxon>
        <taxon>fabids</taxon>
        <taxon>Fabales</taxon>
        <taxon>Fabaceae</taxon>
        <taxon>Papilionoideae</taxon>
        <taxon>50 kb inversion clade</taxon>
        <taxon>NPAAA clade</taxon>
        <taxon>Hologalegina</taxon>
        <taxon>IRL clade</taxon>
        <taxon>Fabeae</taxon>
        <taxon>Lathyrus</taxon>
    </lineage>
</organism>
<accession>A0A9D4XEV2</accession>
<dbReference type="Proteomes" id="UP001058974">
    <property type="component" value="Chromosome 4"/>
</dbReference>
<dbReference type="CDD" id="cd00590">
    <property type="entry name" value="RRM_SF"/>
    <property type="match status" value="1"/>
</dbReference>
<dbReference type="GO" id="GO:0003676">
    <property type="term" value="F:nucleic acid binding"/>
    <property type="evidence" value="ECO:0007669"/>
    <property type="project" value="InterPro"/>
</dbReference>
<reference evidence="1 2" key="1">
    <citation type="journal article" date="2022" name="Nat. Genet.">
        <title>Improved pea reference genome and pan-genome highlight genomic features and evolutionary characteristics.</title>
        <authorList>
            <person name="Yang T."/>
            <person name="Liu R."/>
            <person name="Luo Y."/>
            <person name="Hu S."/>
            <person name="Wang D."/>
            <person name="Wang C."/>
            <person name="Pandey M.K."/>
            <person name="Ge S."/>
            <person name="Xu Q."/>
            <person name="Li N."/>
            <person name="Li G."/>
            <person name="Huang Y."/>
            <person name="Saxena R.K."/>
            <person name="Ji Y."/>
            <person name="Li M."/>
            <person name="Yan X."/>
            <person name="He Y."/>
            <person name="Liu Y."/>
            <person name="Wang X."/>
            <person name="Xiang C."/>
            <person name="Varshney R.K."/>
            <person name="Ding H."/>
            <person name="Gao S."/>
            <person name="Zong X."/>
        </authorList>
    </citation>
    <scope>NUCLEOTIDE SEQUENCE [LARGE SCALE GENOMIC DNA]</scope>
    <source>
        <strain evidence="1 2">cv. Zhongwan 6</strain>
    </source>
</reference>
<comment type="caution">
    <text evidence="1">The sequence shown here is derived from an EMBL/GenBank/DDBJ whole genome shotgun (WGS) entry which is preliminary data.</text>
</comment>
<dbReference type="Gramene" id="Psat04G0324500-T1">
    <property type="protein sequence ID" value="KAI5418952.1"/>
    <property type="gene ID" value="KIW84_043245"/>
</dbReference>
<evidence type="ECO:0000313" key="1">
    <source>
        <dbReference type="EMBL" id="KAI5418952.1"/>
    </source>
</evidence>
<evidence type="ECO:0000313" key="2">
    <source>
        <dbReference type="Proteomes" id="UP001058974"/>
    </source>
</evidence>
<proteinExistence type="predicted"/>
<protein>
    <recommendedName>
        <fullName evidence="3">DUF4283 domain-containing protein</fullName>
    </recommendedName>
</protein>
<dbReference type="EMBL" id="JAMSHJ010000004">
    <property type="protein sequence ID" value="KAI5418952.1"/>
    <property type="molecule type" value="Genomic_DNA"/>
</dbReference>